<protein>
    <submittedName>
        <fullName evidence="2">Uncharacterized protein</fullName>
    </submittedName>
</protein>
<keyword evidence="3" id="KW-1185">Reference proteome</keyword>
<proteinExistence type="predicted"/>
<evidence type="ECO:0000256" key="1">
    <source>
        <dbReference type="SAM" id="MobiDB-lite"/>
    </source>
</evidence>
<accession>A0A835G8H8</accession>
<name>A0A835G8H8_SPOEX</name>
<dbReference type="Proteomes" id="UP000648187">
    <property type="component" value="Unassembled WGS sequence"/>
</dbReference>
<sequence length="86" mass="9715">MTDVSQGQISRIFKETHAAEEGATKIQTPGKERKRQSGTSKRQNKLPTHHKDKFYESCSTIWVLILMTQIKAAYGLTARIKLGVQL</sequence>
<feature type="compositionally biased region" description="Basic residues" evidence="1">
    <location>
        <begin position="32"/>
        <end position="50"/>
    </location>
</feature>
<reference evidence="2" key="1">
    <citation type="submission" date="2020-08" db="EMBL/GenBank/DDBJ databases">
        <title>Spodoptera exigua strain:BAW_Kor-Di-RS1 Genome sequencing and assembly.</title>
        <authorList>
            <person name="Kim J."/>
            <person name="Nam H.Y."/>
            <person name="Kwon M."/>
            <person name="Choi J.H."/>
            <person name="Cho S.R."/>
            <person name="Kim G.-H."/>
        </authorList>
    </citation>
    <scope>NUCLEOTIDE SEQUENCE</scope>
    <source>
        <strain evidence="2">BAW_Kor-Di-RS1</strain>
        <tissue evidence="2">Whole-body</tissue>
    </source>
</reference>
<feature type="compositionally biased region" description="Basic and acidic residues" evidence="1">
    <location>
        <begin position="12"/>
        <end position="23"/>
    </location>
</feature>
<comment type="caution">
    <text evidence="2">The sequence shown here is derived from an EMBL/GenBank/DDBJ whole genome shotgun (WGS) entry which is preliminary data.</text>
</comment>
<gene>
    <name evidence="2" type="ORF">HW555_010599</name>
</gene>
<evidence type="ECO:0000313" key="3">
    <source>
        <dbReference type="Proteomes" id="UP000648187"/>
    </source>
</evidence>
<dbReference type="AlphaFoldDB" id="A0A835G8H8"/>
<feature type="region of interest" description="Disordered" evidence="1">
    <location>
        <begin position="1"/>
        <end position="50"/>
    </location>
</feature>
<organism evidence="2 3">
    <name type="scientific">Spodoptera exigua</name>
    <name type="common">Beet armyworm</name>
    <name type="synonym">Noctua fulgens</name>
    <dbReference type="NCBI Taxonomy" id="7107"/>
    <lineage>
        <taxon>Eukaryota</taxon>
        <taxon>Metazoa</taxon>
        <taxon>Ecdysozoa</taxon>
        <taxon>Arthropoda</taxon>
        <taxon>Hexapoda</taxon>
        <taxon>Insecta</taxon>
        <taxon>Pterygota</taxon>
        <taxon>Neoptera</taxon>
        <taxon>Endopterygota</taxon>
        <taxon>Lepidoptera</taxon>
        <taxon>Glossata</taxon>
        <taxon>Ditrysia</taxon>
        <taxon>Noctuoidea</taxon>
        <taxon>Noctuidae</taxon>
        <taxon>Amphipyrinae</taxon>
        <taxon>Spodoptera</taxon>
    </lineage>
</organism>
<dbReference type="EMBL" id="JACKWZ010000271">
    <property type="protein sequence ID" value="KAF9410250.1"/>
    <property type="molecule type" value="Genomic_DNA"/>
</dbReference>
<evidence type="ECO:0000313" key="2">
    <source>
        <dbReference type="EMBL" id="KAF9410250.1"/>
    </source>
</evidence>